<accession>A0A974CU64</accession>
<sequence length="104" mass="12351">MKSNHEIDEVKPPGWRKYGYWGFRSVYTMPVDEAYYITKEILSTETSHLKDKEVISVERIYAFRFMKQQQWRHKVLSKGGLLLGQDEQPMKPLFSNTAPVQQFH</sequence>
<name>A0A974CU64_XENLA</name>
<protein>
    <submittedName>
        <fullName evidence="1">Uncharacterized protein</fullName>
    </submittedName>
</protein>
<dbReference type="AlphaFoldDB" id="A0A974CU64"/>
<evidence type="ECO:0000313" key="2">
    <source>
        <dbReference type="Proteomes" id="UP000694892"/>
    </source>
</evidence>
<reference evidence="2" key="1">
    <citation type="journal article" date="2016" name="Nature">
        <title>Genome evolution in the allotetraploid frog Xenopus laevis.</title>
        <authorList>
            <person name="Session A.M."/>
            <person name="Uno Y."/>
            <person name="Kwon T."/>
            <person name="Chapman J.A."/>
            <person name="Toyoda A."/>
            <person name="Takahashi S."/>
            <person name="Fukui A."/>
            <person name="Hikosaka A."/>
            <person name="Suzuki A."/>
            <person name="Kondo M."/>
            <person name="van Heeringen S.J."/>
            <person name="Quigley I."/>
            <person name="Heinz S."/>
            <person name="Ogino H."/>
            <person name="Ochi H."/>
            <person name="Hellsten U."/>
            <person name="Lyons J.B."/>
            <person name="Simakov O."/>
            <person name="Putnam N."/>
            <person name="Stites J."/>
            <person name="Kuroki Y."/>
            <person name="Tanaka T."/>
            <person name="Michiue T."/>
            <person name="Watanabe M."/>
            <person name="Bogdanovic O."/>
            <person name="Lister R."/>
            <person name="Georgiou G."/>
            <person name="Paranjpe S.S."/>
            <person name="van Kruijsbergen I."/>
            <person name="Shu S."/>
            <person name="Carlson J."/>
            <person name="Kinoshita T."/>
            <person name="Ohta Y."/>
            <person name="Mawaribuchi S."/>
            <person name="Jenkins J."/>
            <person name="Grimwood J."/>
            <person name="Schmutz J."/>
            <person name="Mitros T."/>
            <person name="Mozaffari S.V."/>
            <person name="Suzuki Y."/>
            <person name="Haramoto Y."/>
            <person name="Yamamoto T.S."/>
            <person name="Takagi C."/>
            <person name="Heald R."/>
            <person name="Miller K."/>
            <person name="Haudenschild C."/>
            <person name="Kitzman J."/>
            <person name="Nakayama T."/>
            <person name="Izutsu Y."/>
            <person name="Robert J."/>
            <person name="Fortriede J."/>
            <person name="Burns K."/>
            <person name="Lotay V."/>
            <person name="Karimi K."/>
            <person name="Yasuoka Y."/>
            <person name="Dichmann D.S."/>
            <person name="Flajnik M.F."/>
            <person name="Houston D.W."/>
            <person name="Shendure J."/>
            <person name="DuPasquier L."/>
            <person name="Vize P.D."/>
            <person name="Zorn A.M."/>
            <person name="Ito M."/>
            <person name="Marcotte E.M."/>
            <person name="Wallingford J.B."/>
            <person name="Ito Y."/>
            <person name="Asashima M."/>
            <person name="Ueno N."/>
            <person name="Matsuda Y."/>
            <person name="Veenstra G.J."/>
            <person name="Fujiyama A."/>
            <person name="Harland R.M."/>
            <person name="Taira M."/>
            <person name="Rokhsar D.S."/>
        </authorList>
    </citation>
    <scope>NUCLEOTIDE SEQUENCE [LARGE SCALE GENOMIC DNA]</scope>
    <source>
        <strain evidence="2">J</strain>
    </source>
</reference>
<dbReference type="Proteomes" id="UP000694892">
    <property type="component" value="Chromosome 5S"/>
</dbReference>
<dbReference type="EMBL" id="CM004475">
    <property type="protein sequence ID" value="OCT78795.1"/>
    <property type="molecule type" value="Genomic_DNA"/>
</dbReference>
<proteinExistence type="predicted"/>
<gene>
    <name evidence="1" type="ORF">XELAEV_18029885mg</name>
</gene>
<evidence type="ECO:0000313" key="1">
    <source>
        <dbReference type="EMBL" id="OCT78795.1"/>
    </source>
</evidence>
<organism evidence="1 2">
    <name type="scientific">Xenopus laevis</name>
    <name type="common">African clawed frog</name>
    <dbReference type="NCBI Taxonomy" id="8355"/>
    <lineage>
        <taxon>Eukaryota</taxon>
        <taxon>Metazoa</taxon>
        <taxon>Chordata</taxon>
        <taxon>Craniata</taxon>
        <taxon>Vertebrata</taxon>
        <taxon>Euteleostomi</taxon>
        <taxon>Amphibia</taxon>
        <taxon>Batrachia</taxon>
        <taxon>Anura</taxon>
        <taxon>Pipoidea</taxon>
        <taxon>Pipidae</taxon>
        <taxon>Xenopodinae</taxon>
        <taxon>Xenopus</taxon>
        <taxon>Xenopus</taxon>
    </lineage>
</organism>